<evidence type="ECO:0000313" key="2">
    <source>
        <dbReference type="Proteomes" id="UP000315017"/>
    </source>
</evidence>
<name>A0A517YJ30_9BACT</name>
<accession>A0A517YJ30</accession>
<dbReference type="EMBL" id="CP036274">
    <property type="protein sequence ID" value="QDU30214.1"/>
    <property type="molecule type" value="Genomic_DNA"/>
</dbReference>
<sequence length="52" mass="6111">MNEDAATNSTAYIYFRLSVKHKKISDSIFSSQLINCRVQSLYFKYFHNMNAN</sequence>
<proteinExistence type="predicted"/>
<gene>
    <name evidence="1" type="ORF">ETAA8_53330</name>
</gene>
<dbReference type="KEGG" id="aagg:ETAA8_53330"/>
<protein>
    <submittedName>
        <fullName evidence="1">Uncharacterized protein</fullName>
    </submittedName>
</protein>
<dbReference type="Proteomes" id="UP000315017">
    <property type="component" value="Chromosome"/>
</dbReference>
<reference evidence="1 2" key="1">
    <citation type="submission" date="2019-02" db="EMBL/GenBank/DDBJ databases">
        <title>Deep-cultivation of Planctomycetes and their phenomic and genomic characterization uncovers novel biology.</title>
        <authorList>
            <person name="Wiegand S."/>
            <person name="Jogler M."/>
            <person name="Boedeker C."/>
            <person name="Pinto D."/>
            <person name="Vollmers J."/>
            <person name="Rivas-Marin E."/>
            <person name="Kohn T."/>
            <person name="Peeters S.H."/>
            <person name="Heuer A."/>
            <person name="Rast P."/>
            <person name="Oberbeckmann S."/>
            <person name="Bunk B."/>
            <person name="Jeske O."/>
            <person name="Meyerdierks A."/>
            <person name="Storesund J.E."/>
            <person name="Kallscheuer N."/>
            <person name="Luecker S."/>
            <person name="Lage O.M."/>
            <person name="Pohl T."/>
            <person name="Merkel B.J."/>
            <person name="Hornburger P."/>
            <person name="Mueller R.-W."/>
            <person name="Bruemmer F."/>
            <person name="Labrenz M."/>
            <person name="Spormann A.M."/>
            <person name="Op den Camp H."/>
            <person name="Overmann J."/>
            <person name="Amann R."/>
            <person name="Jetten M.S.M."/>
            <person name="Mascher T."/>
            <person name="Medema M.H."/>
            <person name="Devos D.P."/>
            <person name="Kaster A.-K."/>
            <person name="Ovreas L."/>
            <person name="Rohde M."/>
            <person name="Galperin M.Y."/>
            <person name="Jogler C."/>
        </authorList>
    </citation>
    <scope>NUCLEOTIDE SEQUENCE [LARGE SCALE GENOMIC DNA]</scope>
    <source>
        <strain evidence="1 2">ETA_A8</strain>
    </source>
</reference>
<dbReference type="AlphaFoldDB" id="A0A517YJ30"/>
<evidence type="ECO:0000313" key="1">
    <source>
        <dbReference type="EMBL" id="QDU30214.1"/>
    </source>
</evidence>
<keyword evidence="2" id="KW-1185">Reference proteome</keyword>
<organism evidence="1 2">
    <name type="scientific">Anatilimnocola aggregata</name>
    <dbReference type="NCBI Taxonomy" id="2528021"/>
    <lineage>
        <taxon>Bacteria</taxon>
        <taxon>Pseudomonadati</taxon>
        <taxon>Planctomycetota</taxon>
        <taxon>Planctomycetia</taxon>
        <taxon>Pirellulales</taxon>
        <taxon>Pirellulaceae</taxon>
        <taxon>Anatilimnocola</taxon>
    </lineage>
</organism>